<evidence type="ECO:0000313" key="1">
    <source>
        <dbReference type="EMBL" id="JAH89021.1"/>
    </source>
</evidence>
<name>A0A0E9WFF0_ANGAN</name>
<protein>
    <submittedName>
        <fullName evidence="1">Uncharacterized protein</fullName>
    </submittedName>
</protein>
<dbReference type="AlphaFoldDB" id="A0A0E9WFF0"/>
<accession>A0A0E9WFF0</accession>
<sequence length="33" mass="3796">MSHFNATKITCFLINESCFPLCSLLGWPAYFLQ</sequence>
<reference evidence="1" key="2">
    <citation type="journal article" date="2015" name="Fish Shellfish Immunol.">
        <title>Early steps in the European eel (Anguilla anguilla)-Vibrio vulnificus interaction in the gills: Role of the RtxA13 toxin.</title>
        <authorList>
            <person name="Callol A."/>
            <person name="Pajuelo D."/>
            <person name="Ebbesson L."/>
            <person name="Teles M."/>
            <person name="MacKenzie S."/>
            <person name="Amaro C."/>
        </authorList>
    </citation>
    <scope>NUCLEOTIDE SEQUENCE</scope>
</reference>
<dbReference type="EMBL" id="GBXM01019556">
    <property type="protein sequence ID" value="JAH89021.1"/>
    <property type="molecule type" value="Transcribed_RNA"/>
</dbReference>
<reference evidence="1" key="1">
    <citation type="submission" date="2014-11" db="EMBL/GenBank/DDBJ databases">
        <authorList>
            <person name="Amaro Gonzalez C."/>
        </authorList>
    </citation>
    <scope>NUCLEOTIDE SEQUENCE</scope>
</reference>
<proteinExistence type="predicted"/>
<organism evidence="1">
    <name type="scientific">Anguilla anguilla</name>
    <name type="common">European freshwater eel</name>
    <name type="synonym">Muraena anguilla</name>
    <dbReference type="NCBI Taxonomy" id="7936"/>
    <lineage>
        <taxon>Eukaryota</taxon>
        <taxon>Metazoa</taxon>
        <taxon>Chordata</taxon>
        <taxon>Craniata</taxon>
        <taxon>Vertebrata</taxon>
        <taxon>Euteleostomi</taxon>
        <taxon>Actinopterygii</taxon>
        <taxon>Neopterygii</taxon>
        <taxon>Teleostei</taxon>
        <taxon>Anguilliformes</taxon>
        <taxon>Anguillidae</taxon>
        <taxon>Anguilla</taxon>
    </lineage>
</organism>